<keyword evidence="1" id="KW-0732">Signal</keyword>
<dbReference type="PROSITE" id="PS51257">
    <property type="entry name" value="PROKAR_LIPOPROTEIN"/>
    <property type="match status" value="1"/>
</dbReference>
<name>A0A1W2H6U0_9BACT</name>
<dbReference type="OrthoDB" id="837166at2"/>
<accession>A0A1W2H6U0</accession>
<gene>
    <name evidence="3" type="ORF">SAMN00777080_3286</name>
</gene>
<organism evidence="3 4">
    <name type="scientific">Aquiflexum balticum DSM 16537</name>
    <dbReference type="NCBI Taxonomy" id="758820"/>
    <lineage>
        <taxon>Bacteria</taxon>
        <taxon>Pseudomonadati</taxon>
        <taxon>Bacteroidota</taxon>
        <taxon>Cytophagia</taxon>
        <taxon>Cytophagales</taxon>
        <taxon>Cyclobacteriaceae</taxon>
        <taxon>Aquiflexum</taxon>
    </lineage>
</organism>
<dbReference type="Proteomes" id="UP000192333">
    <property type="component" value="Chromosome I"/>
</dbReference>
<feature type="signal peptide" evidence="1">
    <location>
        <begin position="1"/>
        <end position="18"/>
    </location>
</feature>
<proteinExistence type="predicted"/>
<evidence type="ECO:0000256" key="1">
    <source>
        <dbReference type="SAM" id="SignalP"/>
    </source>
</evidence>
<reference evidence="4" key="1">
    <citation type="submission" date="2017-04" db="EMBL/GenBank/DDBJ databases">
        <authorList>
            <person name="Varghese N."/>
            <person name="Submissions S."/>
        </authorList>
    </citation>
    <scope>NUCLEOTIDE SEQUENCE [LARGE SCALE GENOMIC DNA]</scope>
    <source>
        <strain evidence="4">DSM 16537</strain>
    </source>
</reference>
<evidence type="ECO:0000313" key="3">
    <source>
        <dbReference type="EMBL" id="SMD44660.1"/>
    </source>
</evidence>
<evidence type="ECO:0000313" key="4">
    <source>
        <dbReference type="Proteomes" id="UP000192333"/>
    </source>
</evidence>
<sequence length="154" mass="17569">MKQSNSFKFILFSAILFACSMTGCQETEFPNLKCRVKSVSGPVDDVVGKWKLVQREDFNMQSGKITRTDYSCKNIIYYFTNDGIVRVENHGELALLFKDGEYEYTFSTTPFHETMEGNTLKMGVSSWPCYIQPGNMVLDASPLDGEILRFVRVE</sequence>
<dbReference type="PROSITE" id="PS51034">
    <property type="entry name" value="ZP_2"/>
    <property type="match status" value="1"/>
</dbReference>
<keyword evidence="4" id="KW-1185">Reference proteome</keyword>
<feature type="domain" description="ZP" evidence="2">
    <location>
        <begin position="1"/>
        <end position="41"/>
    </location>
</feature>
<dbReference type="EMBL" id="LT838813">
    <property type="protein sequence ID" value="SMD44660.1"/>
    <property type="molecule type" value="Genomic_DNA"/>
</dbReference>
<evidence type="ECO:0000259" key="2">
    <source>
        <dbReference type="PROSITE" id="PS51034"/>
    </source>
</evidence>
<protein>
    <recommendedName>
        <fullName evidence="2">ZP domain-containing protein</fullName>
    </recommendedName>
</protein>
<feature type="chain" id="PRO_5012122393" description="ZP domain-containing protein" evidence="1">
    <location>
        <begin position="19"/>
        <end position="154"/>
    </location>
</feature>
<dbReference type="InterPro" id="IPR001507">
    <property type="entry name" value="ZP_dom"/>
</dbReference>
<dbReference type="AlphaFoldDB" id="A0A1W2H6U0"/>
<dbReference type="RefSeq" id="WP_084121455.1">
    <property type="nucleotide sequence ID" value="NZ_LT838813.1"/>
</dbReference>